<dbReference type="Proteomes" id="UP001243009">
    <property type="component" value="Unassembled WGS sequence"/>
</dbReference>
<evidence type="ECO:0000313" key="1">
    <source>
        <dbReference type="EMBL" id="MDO9712228.1"/>
    </source>
</evidence>
<dbReference type="InterPro" id="IPR014519">
    <property type="entry name" value="UCP024492"/>
</dbReference>
<organism evidence="1 2">
    <name type="scientific">Paracraurococcus lichenis</name>
    <dbReference type="NCBI Taxonomy" id="3064888"/>
    <lineage>
        <taxon>Bacteria</taxon>
        <taxon>Pseudomonadati</taxon>
        <taxon>Pseudomonadota</taxon>
        <taxon>Alphaproteobacteria</taxon>
        <taxon>Acetobacterales</taxon>
        <taxon>Roseomonadaceae</taxon>
        <taxon>Paracraurococcus</taxon>
    </lineage>
</organism>
<dbReference type="RefSeq" id="WP_305107084.1">
    <property type="nucleotide sequence ID" value="NZ_JAUTWS010000043.1"/>
</dbReference>
<gene>
    <name evidence="1" type="ORF">Q7A36_28050</name>
</gene>
<dbReference type="EMBL" id="JAUTWS010000043">
    <property type="protein sequence ID" value="MDO9712228.1"/>
    <property type="molecule type" value="Genomic_DNA"/>
</dbReference>
<keyword evidence="2" id="KW-1185">Reference proteome</keyword>
<dbReference type="PIRSF" id="PIRSF024492">
    <property type="entry name" value="UCP024492"/>
    <property type="match status" value="1"/>
</dbReference>
<sequence length="165" mass="18598">MEELADLLRQAGADLVVDVRTVPRSRTNPQFNADTLPGALATFQIAYQHLRKLGGLRGRRKGQPPSRNTFWENQSFRNYADYAATPDFREGMAELREFGRDHVCAIMCAEAVWWRCHRRIITDYLLTDGEEVFHILAAAKVERAILNHAAVRGPDGTLVYPGDAS</sequence>
<comment type="caution">
    <text evidence="1">The sequence shown here is derived from an EMBL/GenBank/DDBJ whole genome shotgun (WGS) entry which is preliminary data.</text>
</comment>
<dbReference type="Pfam" id="PF04343">
    <property type="entry name" value="DUF488"/>
    <property type="match status" value="1"/>
</dbReference>
<dbReference type="InterPro" id="IPR007438">
    <property type="entry name" value="DUF488"/>
</dbReference>
<reference evidence="1 2" key="1">
    <citation type="submission" date="2023-08" db="EMBL/GenBank/DDBJ databases">
        <title>The draft genome sequence of Paracraurococcus sp. LOR1-02.</title>
        <authorList>
            <person name="Kingkaew E."/>
            <person name="Tanasupawat S."/>
        </authorList>
    </citation>
    <scope>NUCLEOTIDE SEQUENCE [LARGE SCALE GENOMIC DNA]</scope>
    <source>
        <strain evidence="1 2">LOR1-02</strain>
    </source>
</reference>
<protein>
    <submittedName>
        <fullName evidence="1">DUF488 domain-containing protein</fullName>
    </submittedName>
</protein>
<evidence type="ECO:0000313" key="2">
    <source>
        <dbReference type="Proteomes" id="UP001243009"/>
    </source>
</evidence>
<dbReference type="PANTHER" id="PTHR39337">
    <property type="entry name" value="BLR5642 PROTEIN"/>
    <property type="match status" value="1"/>
</dbReference>
<accession>A0ABT9E7Q2</accession>
<dbReference type="PANTHER" id="PTHR39337:SF1">
    <property type="entry name" value="BLR5642 PROTEIN"/>
    <property type="match status" value="1"/>
</dbReference>
<name>A0ABT9E7Q2_9PROT</name>
<proteinExistence type="predicted"/>